<reference evidence="3" key="1">
    <citation type="submission" date="2003-12" db="EMBL/GenBank/DDBJ databases">
        <authorList>
            <person name="Hosted T.J.Jr."/>
            <person name="Horan A.C."/>
            <person name="Wang T."/>
        </authorList>
    </citation>
    <scope>NUCLEOTIDE SEQUENCE</scope>
    <source>
        <strain evidence="3">IMRU3455</strain>
        <plasmid evidence="3">linear plasmid pSLV45</plasmid>
    </source>
</reference>
<evidence type="ECO:0000256" key="2">
    <source>
        <dbReference type="SAM" id="Phobius"/>
    </source>
</evidence>
<organism evidence="3">
    <name type="scientific">Streptomyces lavendulae</name>
    <dbReference type="NCBI Taxonomy" id="1914"/>
    <lineage>
        <taxon>Bacteria</taxon>
        <taxon>Bacillati</taxon>
        <taxon>Actinomycetota</taxon>
        <taxon>Actinomycetes</taxon>
        <taxon>Kitasatosporales</taxon>
        <taxon>Streptomycetaceae</taxon>
        <taxon>Streptomyces</taxon>
    </lineage>
</organism>
<keyword evidence="2" id="KW-1133">Transmembrane helix</keyword>
<keyword evidence="3" id="KW-0614">Plasmid</keyword>
<name>Q6RGR3_STRLA</name>
<reference evidence="3" key="2">
    <citation type="journal article" date="2004" name="Microbiology">
        <title>Characterization of the Streptomyces lavendulae IMRU 3455 linear plasmid pSLV45.</title>
        <authorList>
            <person name="Hosted T.J."/>
            <person name="Wang T."/>
            <person name="Horan A.C."/>
        </authorList>
    </citation>
    <scope>NUCLEOTIDE SEQUENCE</scope>
    <source>
        <strain evidence="3">IMRU3455</strain>
        <plasmid evidence="3">linear plasmid pSLV45</plasmid>
    </source>
</reference>
<feature type="compositionally biased region" description="Basic residues" evidence="1">
    <location>
        <begin position="1"/>
        <end position="12"/>
    </location>
</feature>
<feature type="region of interest" description="Disordered" evidence="1">
    <location>
        <begin position="1"/>
        <end position="25"/>
    </location>
</feature>
<keyword evidence="2" id="KW-0472">Membrane</keyword>
<protein>
    <submittedName>
        <fullName evidence="3">SLV.7</fullName>
    </submittedName>
</protein>
<dbReference type="EMBL" id="AY498874">
    <property type="protein sequence ID" value="AAS45790.1"/>
    <property type="molecule type" value="Genomic_DNA"/>
</dbReference>
<geneLocation type="plasmid" evidence="3">
    <name>linear plasmid pSLV45</name>
</geneLocation>
<sequence length="108" mass="11612">MISRSRRQRRCRSGMACPSNHPKGTHRVMTATDIPDPVTVSRTMPVWPLWLLTMTFFSTTVGMSAGLVESLASAGLPSVIRAVGTGFLSAAGLCLTAVPVVLQLRKRS</sequence>
<feature type="transmembrane region" description="Helical" evidence="2">
    <location>
        <begin position="49"/>
        <end position="68"/>
    </location>
</feature>
<accession>Q6RGR3</accession>
<evidence type="ECO:0000256" key="1">
    <source>
        <dbReference type="SAM" id="MobiDB-lite"/>
    </source>
</evidence>
<dbReference type="AlphaFoldDB" id="Q6RGR3"/>
<keyword evidence="2" id="KW-0812">Transmembrane</keyword>
<evidence type="ECO:0000313" key="3">
    <source>
        <dbReference type="EMBL" id="AAS45790.1"/>
    </source>
</evidence>
<feature type="transmembrane region" description="Helical" evidence="2">
    <location>
        <begin position="80"/>
        <end position="102"/>
    </location>
</feature>
<proteinExistence type="predicted"/>